<dbReference type="PANTHER" id="PTHR24408:SF58">
    <property type="entry name" value="TRANSCRIPTION FACTOR (TFIIIA), PUTATIVE (AFU_ORTHOLOGUE AFUA_1G05150)-RELATED"/>
    <property type="match status" value="1"/>
</dbReference>
<dbReference type="InterPro" id="IPR012934">
    <property type="entry name" value="Znf_AD"/>
</dbReference>
<evidence type="ECO:0000256" key="7">
    <source>
        <dbReference type="SAM" id="MobiDB-lite"/>
    </source>
</evidence>
<dbReference type="Pfam" id="PF00096">
    <property type="entry name" value="zf-C2H2"/>
    <property type="match status" value="3"/>
</dbReference>
<evidence type="ECO:0000259" key="8">
    <source>
        <dbReference type="PROSITE" id="PS50157"/>
    </source>
</evidence>
<keyword evidence="2" id="KW-0677">Repeat</keyword>
<name>A0ABM3M452_BICAN</name>
<dbReference type="InterPro" id="IPR013087">
    <property type="entry name" value="Znf_C2H2_type"/>
</dbReference>
<feature type="domain" description="C2H2-type" evidence="8">
    <location>
        <begin position="666"/>
        <end position="693"/>
    </location>
</feature>
<dbReference type="PROSITE" id="PS51915">
    <property type="entry name" value="ZAD"/>
    <property type="match status" value="1"/>
</dbReference>
<keyword evidence="4 6" id="KW-0862">Zinc</keyword>
<feature type="domain" description="C2H2-type" evidence="8">
    <location>
        <begin position="398"/>
        <end position="425"/>
    </location>
</feature>
<evidence type="ECO:0000256" key="5">
    <source>
        <dbReference type="PROSITE-ProRule" id="PRU00042"/>
    </source>
</evidence>
<evidence type="ECO:0000256" key="4">
    <source>
        <dbReference type="ARBA" id="ARBA00022833"/>
    </source>
</evidence>
<dbReference type="SUPFAM" id="SSF57667">
    <property type="entry name" value="beta-beta-alpha zinc fingers"/>
    <property type="match status" value="4"/>
</dbReference>
<dbReference type="Proteomes" id="UP001652582">
    <property type="component" value="Chromosome 27"/>
</dbReference>
<accession>A0ABM3M452</accession>
<feature type="binding site" evidence="6">
    <location>
        <position position="67"/>
    </location>
    <ligand>
        <name>Zn(2+)</name>
        <dbReference type="ChEBI" id="CHEBI:29105"/>
    </ligand>
</feature>
<evidence type="ECO:0000259" key="9">
    <source>
        <dbReference type="PROSITE" id="PS51915"/>
    </source>
</evidence>
<keyword evidence="10" id="KW-1185">Reference proteome</keyword>
<feature type="domain" description="ZAD" evidence="9">
    <location>
        <begin position="21"/>
        <end position="91"/>
    </location>
</feature>
<keyword evidence="3 5" id="KW-0863">Zinc-finger</keyword>
<feature type="domain" description="C2H2-type" evidence="8">
    <location>
        <begin position="638"/>
        <end position="665"/>
    </location>
</feature>
<feature type="region of interest" description="Disordered" evidence="7">
    <location>
        <begin position="748"/>
        <end position="781"/>
    </location>
</feature>
<dbReference type="PANTHER" id="PTHR24408">
    <property type="entry name" value="ZINC FINGER PROTEIN"/>
    <property type="match status" value="1"/>
</dbReference>
<gene>
    <name evidence="11" type="primary">LOC112049549</name>
</gene>
<keyword evidence="1 6" id="KW-0479">Metal-binding</keyword>
<dbReference type="InterPro" id="IPR036236">
    <property type="entry name" value="Znf_C2H2_sf"/>
</dbReference>
<dbReference type="SMART" id="SM00355">
    <property type="entry name" value="ZnF_C2H2"/>
    <property type="match status" value="11"/>
</dbReference>
<organism evidence="10 11">
    <name type="scientific">Bicyclus anynana</name>
    <name type="common">Squinting bush brown butterfly</name>
    <dbReference type="NCBI Taxonomy" id="110368"/>
    <lineage>
        <taxon>Eukaryota</taxon>
        <taxon>Metazoa</taxon>
        <taxon>Ecdysozoa</taxon>
        <taxon>Arthropoda</taxon>
        <taxon>Hexapoda</taxon>
        <taxon>Insecta</taxon>
        <taxon>Pterygota</taxon>
        <taxon>Neoptera</taxon>
        <taxon>Endopterygota</taxon>
        <taxon>Lepidoptera</taxon>
        <taxon>Glossata</taxon>
        <taxon>Ditrysia</taxon>
        <taxon>Papilionoidea</taxon>
        <taxon>Nymphalidae</taxon>
        <taxon>Satyrinae</taxon>
        <taxon>Satyrini</taxon>
        <taxon>Mycalesina</taxon>
        <taxon>Bicyclus</taxon>
    </lineage>
</organism>
<feature type="domain" description="C2H2-type" evidence="8">
    <location>
        <begin position="508"/>
        <end position="536"/>
    </location>
</feature>
<dbReference type="Pfam" id="PF07776">
    <property type="entry name" value="zf-AD"/>
    <property type="match status" value="1"/>
</dbReference>
<dbReference type="PROSITE" id="PS50157">
    <property type="entry name" value="ZINC_FINGER_C2H2_2"/>
    <property type="match status" value="8"/>
</dbReference>
<evidence type="ECO:0000256" key="6">
    <source>
        <dbReference type="PROSITE-ProRule" id="PRU01263"/>
    </source>
</evidence>
<feature type="binding site" evidence="6">
    <location>
        <position position="23"/>
    </location>
    <ligand>
        <name>Zn(2+)</name>
        <dbReference type="ChEBI" id="CHEBI:29105"/>
    </ligand>
</feature>
<feature type="domain" description="C2H2-type" evidence="8">
    <location>
        <begin position="695"/>
        <end position="722"/>
    </location>
</feature>
<feature type="binding site" evidence="6">
    <location>
        <position position="26"/>
    </location>
    <ligand>
        <name>Zn(2+)</name>
        <dbReference type="ChEBI" id="CHEBI:29105"/>
    </ligand>
</feature>
<reference evidence="11" key="1">
    <citation type="submission" date="2025-08" db="UniProtKB">
        <authorList>
            <consortium name="RefSeq"/>
        </authorList>
    </citation>
    <scope>IDENTIFICATION</scope>
</reference>
<feature type="binding site" evidence="6">
    <location>
        <position position="64"/>
    </location>
    <ligand>
        <name>Zn(2+)</name>
        <dbReference type="ChEBI" id="CHEBI:29105"/>
    </ligand>
</feature>
<dbReference type="Pfam" id="PF12874">
    <property type="entry name" value="zf-met"/>
    <property type="match status" value="1"/>
</dbReference>
<evidence type="ECO:0000313" key="11">
    <source>
        <dbReference type="RefSeq" id="XP_052746251.1"/>
    </source>
</evidence>
<sequence>MEFYARQNELLNVDCVSSPVEFCMVCLDTECRLHTLEKYNLDSDFKNLTGIELQGEVRFVPQLCTECAQRLTNCAKFRDKSLRAYHLLAQLGERSEMLTLEQIKTVNRKHNRLVSNITKLTFEPDYYDLCVKEHKDHVQKIDIKIEHKDTVLGIDNQNLNYDVKFEKNLLNDDLDDDTPLTKFAIDVINKTEFNDGLVFENDGEMDYDMDVLDDCDTYVSFVKSKSDMDSSNSKEMTTPVNKSKNVVKTNKISLNNSLVVNRDKNNIKDQNDTLKVIREKETESVPKIKNLNRTVKKAINENADSTKSSRSAVSDRTKCIKSKKRNCSKMITVKKDLADDASLKDIKRSHKKRLKGPGKKPASKEHLKLFETTAMSTVEQLEEIQRRQQTSNYRLSPYKCTVCYKGFVDIDAYDGHMDRHSDKFGKFECSICGIRAKNKICLRKHMVMNHSFRYTCLKCSFVTNHRNTATNHERWHDGKQYRCPHCDEVFTKQTSYMSHVRLKHPSEHVCRLCGYSFVGERGLSLHINLKHRADDSQRTLDGPQCEECNIRFASSAAYEQHMKVSPKHAPADKLKPNCPPKKYQLCKKRKRAPPRKVDCEQCGMQLVGGRNYAVHFRMHHPDKNRTKYSTVNVSRTSIMCELCGKVLPSLSHLRYHMPSHAEQKQFKCDVCDKTFAFKRNLTTHAVIHSESRPRVECTVCGKNVSNKNNLWRHMFSHKDTRPYYKCEVCDKNFTSVQGRNEHVLHVHSNVPRPKRHRAPRPGPKPQPPGALGLDTSESQES</sequence>
<dbReference type="Gene3D" id="3.30.160.60">
    <property type="entry name" value="Classic Zinc Finger"/>
    <property type="match status" value="6"/>
</dbReference>
<protein>
    <submittedName>
        <fullName evidence="11">Zinc finger protein 37</fullName>
    </submittedName>
</protein>
<proteinExistence type="predicted"/>
<evidence type="ECO:0000256" key="3">
    <source>
        <dbReference type="ARBA" id="ARBA00022771"/>
    </source>
</evidence>
<feature type="domain" description="C2H2-type" evidence="8">
    <location>
        <begin position="724"/>
        <end position="752"/>
    </location>
</feature>
<feature type="domain" description="C2H2-type" evidence="8">
    <location>
        <begin position="481"/>
        <end position="509"/>
    </location>
</feature>
<dbReference type="RefSeq" id="XP_052746251.1">
    <property type="nucleotide sequence ID" value="XM_052890291.1"/>
</dbReference>
<dbReference type="Pfam" id="PF13912">
    <property type="entry name" value="zf-C2H2_6"/>
    <property type="match status" value="1"/>
</dbReference>
<evidence type="ECO:0000313" key="10">
    <source>
        <dbReference type="Proteomes" id="UP001652582"/>
    </source>
</evidence>
<dbReference type="GeneID" id="112049549"/>
<evidence type="ECO:0000256" key="2">
    <source>
        <dbReference type="ARBA" id="ARBA00022737"/>
    </source>
</evidence>
<dbReference type="PROSITE" id="PS00028">
    <property type="entry name" value="ZINC_FINGER_C2H2_1"/>
    <property type="match status" value="8"/>
</dbReference>
<feature type="domain" description="C2H2-type" evidence="8">
    <location>
        <begin position="454"/>
        <end position="481"/>
    </location>
</feature>
<evidence type="ECO:0000256" key="1">
    <source>
        <dbReference type="ARBA" id="ARBA00022723"/>
    </source>
</evidence>